<dbReference type="SUPFAM" id="SSF52402">
    <property type="entry name" value="Adenine nucleotide alpha hydrolases-like"/>
    <property type="match status" value="1"/>
</dbReference>
<name>A0ABS2QN07_9BACI</name>
<keyword evidence="11" id="KW-1185">Reference proteome</keyword>
<comment type="similarity">
    <text evidence="8">Belongs to the tRNA(Ile)-lysidine synthase family.</text>
</comment>
<dbReference type="InterPro" id="IPR012094">
    <property type="entry name" value="tRNA_Ile_lys_synt"/>
</dbReference>
<dbReference type="Proteomes" id="UP000823486">
    <property type="component" value="Unassembled WGS sequence"/>
</dbReference>
<dbReference type="InterPro" id="IPR015262">
    <property type="entry name" value="tRNA_Ile_lys_synt_subst-bd"/>
</dbReference>
<dbReference type="NCBIfam" id="TIGR02432">
    <property type="entry name" value="lysidine_TilS_N"/>
    <property type="match status" value="1"/>
</dbReference>
<organism evidence="10 11">
    <name type="scientific">Peribacillus deserti</name>
    <dbReference type="NCBI Taxonomy" id="673318"/>
    <lineage>
        <taxon>Bacteria</taxon>
        <taxon>Bacillati</taxon>
        <taxon>Bacillota</taxon>
        <taxon>Bacilli</taxon>
        <taxon>Bacillales</taxon>
        <taxon>Bacillaceae</taxon>
        <taxon>Peribacillus</taxon>
    </lineage>
</organism>
<evidence type="ECO:0000256" key="4">
    <source>
        <dbReference type="ARBA" id="ARBA00022694"/>
    </source>
</evidence>
<evidence type="ECO:0000256" key="3">
    <source>
        <dbReference type="ARBA" id="ARBA00022598"/>
    </source>
</evidence>
<dbReference type="Pfam" id="PF11734">
    <property type="entry name" value="TilS_C"/>
    <property type="match status" value="1"/>
</dbReference>
<gene>
    <name evidence="8" type="primary">tilS</name>
    <name evidence="10" type="ORF">JOC77_004009</name>
</gene>
<proteinExistence type="inferred from homology"/>
<dbReference type="SUPFAM" id="SSF82829">
    <property type="entry name" value="MesJ substrate recognition domain-like"/>
    <property type="match status" value="1"/>
</dbReference>
<comment type="caution">
    <text evidence="10">The sequence shown here is derived from an EMBL/GenBank/DDBJ whole genome shotgun (WGS) entry which is preliminary data.</text>
</comment>
<dbReference type="Pfam" id="PF01171">
    <property type="entry name" value="ATP_bind_3"/>
    <property type="match status" value="1"/>
</dbReference>
<evidence type="ECO:0000256" key="7">
    <source>
        <dbReference type="ARBA" id="ARBA00048539"/>
    </source>
</evidence>
<reference evidence="10 11" key="1">
    <citation type="submission" date="2021-01" db="EMBL/GenBank/DDBJ databases">
        <title>Genomic Encyclopedia of Type Strains, Phase IV (KMG-IV): sequencing the most valuable type-strain genomes for metagenomic binning, comparative biology and taxonomic classification.</title>
        <authorList>
            <person name="Goeker M."/>
        </authorList>
    </citation>
    <scope>NUCLEOTIDE SEQUENCE [LARGE SCALE GENOMIC DNA]</scope>
    <source>
        <strain evidence="10 11">DSM 105482</strain>
    </source>
</reference>
<dbReference type="Gene3D" id="3.30.465.60">
    <property type="match status" value="1"/>
</dbReference>
<sequence>MLEKKVTKYLKEHNLLQVGEKLLVGVSGGPDSLALLHFLQGTGSQFGYNIVVAHVDHMFRGEESYEDLLFVEKYCEEHSIVFEGTRINVNDYIDESGQSSQTAARTLRYRFYKEMMEKHGIQKLVLGHHGDDQIETILMRLTRGASGAARAGIPVKRPFEHGQIVRPFLAVEKQDILDYCGRHGLTPRLDPSNEKGSYSRNRFRLSVLPFLKRENIKAHEHFQRFSEELREDEELLLELTKSKMEGIWAKQSKLESAIHIKELMEMPNSLQRRAIQLILNYLYGENPESLTAKHTTQIKELFMNPDPSAELHFPKGLLVKKSYDFCMFSFLQTKPKTYYLKLEVPGETVLPNGYKIKAQYIKGSSCRNSNSTFLMPAHAASQPLIARTREDGDRMYLKGLHGSKKIKDIFINEKIPIEKRGTWPVVVDSSGEVLWVPSLRKSSREAENGDDQQIYIYLEYIKV</sequence>
<evidence type="ECO:0000256" key="6">
    <source>
        <dbReference type="ARBA" id="ARBA00022840"/>
    </source>
</evidence>
<dbReference type="SUPFAM" id="SSF56037">
    <property type="entry name" value="PheT/TilS domain"/>
    <property type="match status" value="1"/>
</dbReference>
<keyword evidence="6 8" id="KW-0067">ATP-binding</keyword>
<dbReference type="InterPro" id="IPR012795">
    <property type="entry name" value="tRNA_Ile_lys_synt_N"/>
</dbReference>
<keyword evidence="2 8" id="KW-0963">Cytoplasm</keyword>
<dbReference type="SMART" id="SM00977">
    <property type="entry name" value="TilS_C"/>
    <property type="match status" value="1"/>
</dbReference>
<dbReference type="Pfam" id="PF09179">
    <property type="entry name" value="TilS"/>
    <property type="match status" value="1"/>
</dbReference>
<dbReference type="InterPro" id="IPR012796">
    <property type="entry name" value="Lysidine-tRNA-synth_C"/>
</dbReference>
<comment type="catalytic activity">
    <reaction evidence="7 8">
        <text>cytidine(34) in tRNA(Ile2) + L-lysine + ATP = lysidine(34) in tRNA(Ile2) + AMP + diphosphate + H(+)</text>
        <dbReference type="Rhea" id="RHEA:43744"/>
        <dbReference type="Rhea" id="RHEA-COMP:10625"/>
        <dbReference type="Rhea" id="RHEA-COMP:10670"/>
        <dbReference type="ChEBI" id="CHEBI:15378"/>
        <dbReference type="ChEBI" id="CHEBI:30616"/>
        <dbReference type="ChEBI" id="CHEBI:32551"/>
        <dbReference type="ChEBI" id="CHEBI:33019"/>
        <dbReference type="ChEBI" id="CHEBI:82748"/>
        <dbReference type="ChEBI" id="CHEBI:83665"/>
        <dbReference type="ChEBI" id="CHEBI:456215"/>
        <dbReference type="EC" id="6.3.4.19"/>
    </reaction>
</comment>
<protein>
    <recommendedName>
        <fullName evidence="8">tRNA(Ile)-lysidine synthase</fullName>
        <ecNumber evidence="8">6.3.4.19</ecNumber>
    </recommendedName>
    <alternativeName>
        <fullName evidence="8">tRNA(Ile)-2-lysyl-cytidine synthase</fullName>
    </alternativeName>
    <alternativeName>
        <fullName evidence="8">tRNA(Ile)-lysidine synthetase</fullName>
    </alternativeName>
</protein>
<comment type="subcellular location">
    <subcellularLocation>
        <location evidence="1 8">Cytoplasm</location>
    </subcellularLocation>
</comment>
<dbReference type="InterPro" id="IPR014729">
    <property type="entry name" value="Rossmann-like_a/b/a_fold"/>
</dbReference>
<evidence type="ECO:0000313" key="11">
    <source>
        <dbReference type="Proteomes" id="UP000823486"/>
    </source>
</evidence>
<comment type="domain">
    <text evidence="8">The N-terminal region contains the highly conserved SGGXDS motif, predicted to be a P-loop motif involved in ATP binding.</text>
</comment>
<evidence type="ECO:0000259" key="9">
    <source>
        <dbReference type="SMART" id="SM00977"/>
    </source>
</evidence>
<dbReference type="Gene3D" id="3.40.50.620">
    <property type="entry name" value="HUPs"/>
    <property type="match status" value="1"/>
</dbReference>
<dbReference type="InterPro" id="IPR011063">
    <property type="entry name" value="TilS/TtcA_N"/>
</dbReference>
<evidence type="ECO:0000256" key="5">
    <source>
        <dbReference type="ARBA" id="ARBA00022741"/>
    </source>
</evidence>
<dbReference type="PANTHER" id="PTHR43033:SF1">
    <property type="entry name" value="TRNA(ILE)-LYSIDINE SYNTHASE-RELATED"/>
    <property type="match status" value="1"/>
</dbReference>
<evidence type="ECO:0000313" key="10">
    <source>
        <dbReference type="EMBL" id="MBM7694546.1"/>
    </source>
</evidence>
<keyword evidence="5 8" id="KW-0547">Nucleotide-binding</keyword>
<dbReference type="GO" id="GO:0032267">
    <property type="term" value="F:tRNA(Ile)-lysidine synthase activity"/>
    <property type="evidence" value="ECO:0007669"/>
    <property type="project" value="UniProtKB-EC"/>
</dbReference>
<dbReference type="NCBIfam" id="TIGR02433">
    <property type="entry name" value="lysidine_TilS_C"/>
    <property type="match status" value="1"/>
</dbReference>
<comment type="function">
    <text evidence="8">Ligates lysine onto the cytidine present at position 34 of the AUA codon-specific tRNA(Ile) that contains the anticodon CAU, in an ATP-dependent manner. Cytidine is converted to lysidine, thus changing the amino acid specificity of the tRNA from methionine to isoleucine.</text>
</comment>
<dbReference type="RefSeq" id="WP_204547366.1">
    <property type="nucleotide sequence ID" value="NZ_JAFBFI010000027.1"/>
</dbReference>
<dbReference type="PANTHER" id="PTHR43033">
    <property type="entry name" value="TRNA(ILE)-LYSIDINE SYNTHASE-RELATED"/>
    <property type="match status" value="1"/>
</dbReference>
<dbReference type="EMBL" id="JAFBFI010000027">
    <property type="protein sequence ID" value="MBM7694546.1"/>
    <property type="molecule type" value="Genomic_DNA"/>
</dbReference>
<keyword evidence="3 8" id="KW-0436">Ligase</keyword>
<dbReference type="EC" id="6.3.4.19" evidence="8"/>
<feature type="domain" description="Lysidine-tRNA(Ile) synthetase C-terminal" evidence="9">
    <location>
        <begin position="384"/>
        <end position="456"/>
    </location>
</feature>
<evidence type="ECO:0000256" key="1">
    <source>
        <dbReference type="ARBA" id="ARBA00004496"/>
    </source>
</evidence>
<feature type="binding site" evidence="8">
    <location>
        <begin position="27"/>
        <end position="32"/>
    </location>
    <ligand>
        <name>ATP</name>
        <dbReference type="ChEBI" id="CHEBI:30616"/>
    </ligand>
</feature>
<dbReference type="HAMAP" id="MF_01161">
    <property type="entry name" value="tRNA_Ile_lys_synt"/>
    <property type="match status" value="1"/>
</dbReference>
<evidence type="ECO:0000256" key="2">
    <source>
        <dbReference type="ARBA" id="ARBA00022490"/>
    </source>
</evidence>
<keyword evidence="4 8" id="KW-0819">tRNA processing</keyword>
<dbReference type="CDD" id="cd01992">
    <property type="entry name" value="TilS_N"/>
    <property type="match status" value="1"/>
</dbReference>
<evidence type="ECO:0000256" key="8">
    <source>
        <dbReference type="HAMAP-Rule" id="MF_01161"/>
    </source>
</evidence>
<accession>A0ABS2QN07</accession>